<dbReference type="PANTHER" id="PTHR38663">
    <property type="match status" value="1"/>
</dbReference>
<keyword evidence="13" id="KW-1185">Reference proteome</keyword>
<gene>
    <name evidence="12" type="ORF">K461DRAFT_275074</name>
</gene>
<evidence type="ECO:0000256" key="10">
    <source>
        <dbReference type="ARBA" id="ARBA00049248"/>
    </source>
</evidence>
<name>A0A9P4J776_9PEZI</name>
<evidence type="ECO:0000256" key="4">
    <source>
        <dbReference type="ARBA" id="ARBA00012881"/>
    </source>
</evidence>
<keyword evidence="7" id="KW-0521">NADP</keyword>
<protein>
    <recommendedName>
        <fullName evidence="4">L-ornithine N(5)-monooxygenase [NAD(P)H]</fullName>
        <ecNumber evidence="4">1.14.13.196</ecNumber>
    </recommendedName>
</protein>
<dbReference type="EC" id="1.14.13.196" evidence="4"/>
<comment type="cofactor">
    <cofactor evidence="1">
        <name>FAD</name>
        <dbReference type="ChEBI" id="CHEBI:57692"/>
    </cofactor>
</comment>
<accession>A0A9P4J776</accession>
<comment type="pathway">
    <text evidence="2">Siderophore biosynthesis.</text>
</comment>
<evidence type="ECO:0000256" key="2">
    <source>
        <dbReference type="ARBA" id="ARBA00004924"/>
    </source>
</evidence>
<comment type="similarity">
    <text evidence="3">Belongs to the lysine N(6)-hydroxylase/L-ornithine N(5)-oxygenase family.</text>
</comment>
<dbReference type="GO" id="GO:0016491">
    <property type="term" value="F:oxidoreductase activity"/>
    <property type="evidence" value="ECO:0007669"/>
    <property type="project" value="UniProtKB-KW"/>
</dbReference>
<feature type="region of interest" description="Disordered" evidence="11">
    <location>
        <begin position="504"/>
        <end position="529"/>
    </location>
</feature>
<sequence>MTEIHDVAIIGAGPCGLAVAARLREETPSAIFTDEEQRRYHWVKKHKGQMAIKNKKTQLVTAAACPTTTRRGPSMLVLDGSGDRWMSRWNTLFKTFDISHLRSPMFFHVDPRDRDGLLGYAHEQDRDHELMEIGGCVGQERTKNQRKKDRGRAGNWRESAIDERDRKDYYTPSTCLFHDHCECVIEDYGLRDHVLKQENVADIDFGYVDGISEVDRIFSLTTDKGVQYAKTVVLSVGTGGIPEIPDSHERGSIAGACHSMHIKQFPDLCVQAKVTRRQETTVVVIGGGLTAAHLVVNAIKFGVTKVHMILRSHLKVKPFDVDLAWLGKFRNAEMAGFWSADTDEERATQIFEARGGGSITPRIHKTIKKLLAAGSLEIHTNTVITSRVFDLQSRMWKIETEPKLRLPAVDYIYFATGVATDYAKIPFMQTLLKKYPVNGVAGLPCLTDDMAWDDEVPLYVTGKLAGLRLGPGAANLAGARVGAERIAWSIQEYLGSDACEDQDEAESKYRHGVGSRYDSLVESEGDTED</sequence>
<dbReference type="InterPro" id="IPR036188">
    <property type="entry name" value="FAD/NAD-bd_sf"/>
</dbReference>
<evidence type="ECO:0000256" key="1">
    <source>
        <dbReference type="ARBA" id="ARBA00001974"/>
    </source>
</evidence>
<dbReference type="Proteomes" id="UP000799439">
    <property type="component" value="Unassembled WGS sequence"/>
</dbReference>
<keyword evidence="6" id="KW-0274">FAD</keyword>
<evidence type="ECO:0000313" key="13">
    <source>
        <dbReference type="Proteomes" id="UP000799439"/>
    </source>
</evidence>
<evidence type="ECO:0000256" key="6">
    <source>
        <dbReference type="ARBA" id="ARBA00022827"/>
    </source>
</evidence>
<evidence type="ECO:0000256" key="8">
    <source>
        <dbReference type="ARBA" id="ARBA00023002"/>
    </source>
</evidence>
<comment type="catalytic activity">
    <reaction evidence="10">
        <text>L-ornithine + NADH + O2 = N(5)-hydroxy-L-ornithine + NAD(+) + H2O</text>
        <dbReference type="Rhea" id="RHEA:41512"/>
        <dbReference type="ChEBI" id="CHEBI:15377"/>
        <dbReference type="ChEBI" id="CHEBI:15379"/>
        <dbReference type="ChEBI" id="CHEBI:46911"/>
        <dbReference type="ChEBI" id="CHEBI:57540"/>
        <dbReference type="ChEBI" id="CHEBI:57945"/>
        <dbReference type="ChEBI" id="CHEBI:78275"/>
        <dbReference type="EC" id="1.14.13.196"/>
    </reaction>
</comment>
<dbReference type="OrthoDB" id="76038at2759"/>
<reference evidence="12" key="1">
    <citation type="journal article" date="2020" name="Stud. Mycol.">
        <title>101 Dothideomycetes genomes: a test case for predicting lifestyles and emergence of pathogens.</title>
        <authorList>
            <person name="Haridas S."/>
            <person name="Albert R."/>
            <person name="Binder M."/>
            <person name="Bloem J."/>
            <person name="Labutti K."/>
            <person name="Salamov A."/>
            <person name="Andreopoulos B."/>
            <person name="Baker S."/>
            <person name="Barry K."/>
            <person name="Bills G."/>
            <person name="Bluhm B."/>
            <person name="Cannon C."/>
            <person name="Castanera R."/>
            <person name="Culley D."/>
            <person name="Daum C."/>
            <person name="Ezra D."/>
            <person name="Gonzalez J."/>
            <person name="Henrissat B."/>
            <person name="Kuo A."/>
            <person name="Liang C."/>
            <person name="Lipzen A."/>
            <person name="Lutzoni F."/>
            <person name="Magnuson J."/>
            <person name="Mondo S."/>
            <person name="Nolan M."/>
            <person name="Ohm R."/>
            <person name="Pangilinan J."/>
            <person name="Park H.-J."/>
            <person name="Ramirez L."/>
            <person name="Alfaro M."/>
            <person name="Sun H."/>
            <person name="Tritt A."/>
            <person name="Yoshinaga Y."/>
            <person name="Zwiers L.-H."/>
            <person name="Turgeon B."/>
            <person name="Goodwin S."/>
            <person name="Spatafora J."/>
            <person name="Crous P."/>
            <person name="Grigoriev I."/>
        </authorList>
    </citation>
    <scope>NUCLEOTIDE SEQUENCE</scope>
    <source>
        <strain evidence="12">CBS 260.36</strain>
    </source>
</reference>
<evidence type="ECO:0000313" key="12">
    <source>
        <dbReference type="EMBL" id="KAF2156006.1"/>
    </source>
</evidence>
<comment type="catalytic activity">
    <reaction evidence="9">
        <text>L-ornithine + NADPH + O2 = N(5)-hydroxy-L-ornithine + NADP(+) + H2O</text>
        <dbReference type="Rhea" id="RHEA:41508"/>
        <dbReference type="ChEBI" id="CHEBI:15377"/>
        <dbReference type="ChEBI" id="CHEBI:15379"/>
        <dbReference type="ChEBI" id="CHEBI:46911"/>
        <dbReference type="ChEBI" id="CHEBI:57783"/>
        <dbReference type="ChEBI" id="CHEBI:58349"/>
        <dbReference type="ChEBI" id="CHEBI:78275"/>
        <dbReference type="EC" id="1.14.13.196"/>
    </reaction>
</comment>
<dbReference type="InterPro" id="IPR025700">
    <property type="entry name" value="Lys/Orn_oxygenase"/>
</dbReference>
<comment type="caution">
    <text evidence="12">The sequence shown here is derived from an EMBL/GenBank/DDBJ whole genome shotgun (WGS) entry which is preliminary data.</text>
</comment>
<dbReference type="EMBL" id="ML996082">
    <property type="protein sequence ID" value="KAF2156006.1"/>
    <property type="molecule type" value="Genomic_DNA"/>
</dbReference>
<evidence type="ECO:0000256" key="11">
    <source>
        <dbReference type="SAM" id="MobiDB-lite"/>
    </source>
</evidence>
<dbReference type="SUPFAM" id="SSF51905">
    <property type="entry name" value="FAD/NAD(P)-binding domain"/>
    <property type="match status" value="1"/>
</dbReference>
<keyword evidence="8" id="KW-0560">Oxidoreductase</keyword>
<evidence type="ECO:0000256" key="7">
    <source>
        <dbReference type="ARBA" id="ARBA00022857"/>
    </source>
</evidence>
<dbReference type="PANTHER" id="PTHR38663:SF1">
    <property type="entry name" value="L-ORNITHINE N(5)-MONOOXYGENASE"/>
    <property type="match status" value="1"/>
</dbReference>
<dbReference type="Gene3D" id="3.50.50.60">
    <property type="entry name" value="FAD/NAD(P)-binding domain"/>
    <property type="match status" value="2"/>
</dbReference>
<keyword evidence="5" id="KW-0285">Flavoprotein</keyword>
<dbReference type="Pfam" id="PF13434">
    <property type="entry name" value="Lys_Orn_oxgnase"/>
    <property type="match status" value="1"/>
</dbReference>
<evidence type="ECO:0000256" key="5">
    <source>
        <dbReference type="ARBA" id="ARBA00022630"/>
    </source>
</evidence>
<proteinExistence type="inferred from homology"/>
<organism evidence="12 13">
    <name type="scientific">Myriangium duriaei CBS 260.36</name>
    <dbReference type="NCBI Taxonomy" id="1168546"/>
    <lineage>
        <taxon>Eukaryota</taxon>
        <taxon>Fungi</taxon>
        <taxon>Dikarya</taxon>
        <taxon>Ascomycota</taxon>
        <taxon>Pezizomycotina</taxon>
        <taxon>Dothideomycetes</taxon>
        <taxon>Dothideomycetidae</taxon>
        <taxon>Myriangiales</taxon>
        <taxon>Myriangiaceae</taxon>
        <taxon>Myriangium</taxon>
    </lineage>
</organism>
<evidence type="ECO:0000256" key="3">
    <source>
        <dbReference type="ARBA" id="ARBA00007588"/>
    </source>
</evidence>
<dbReference type="AlphaFoldDB" id="A0A9P4J776"/>
<evidence type="ECO:0000256" key="9">
    <source>
        <dbReference type="ARBA" id="ARBA00047598"/>
    </source>
</evidence>